<dbReference type="PANTHER" id="PTHR43318">
    <property type="entry name" value="UDP-N-ACETYLGLUCOSAMINE 4,6-DEHYDRATASE"/>
    <property type="match status" value="1"/>
</dbReference>
<accession>A0A4U6DGG2</accession>
<dbReference type="AlphaFoldDB" id="A0A4U6DGG2"/>
<dbReference type="OrthoDB" id="9803111at2"/>
<dbReference type="PANTHER" id="PTHR43318:SF1">
    <property type="entry name" value="POLYSACCHARIDE BIOSYNTHESIS PROTEIN EPSC-RELATED"/>
    <property type="match status" value="1"/>
</dbReference>
<keyword evidence="4" id="KW-1185">Reference proteome</keyword>
<dbReference type="InterPro" id="IPR003869">
    <property type="entry name" value="Polysac_CapD-like"/>
</dbReference>
<evidence type="ECO:0000256" key="1">
    <source>
        <dbReference type="ARBA" id="ARBA00007430"/>
    </source>
</evidence>
<name>A0A4U6DGG2_9BACT</name>
<protein>
    <submittedName>
        <fullName evidence="3">Polysaccharide biosynthesis protein</fullName>
    </submittedName>
</protein>
<dbReference type="Gene3D" id="3.40.50.720">
    <property type="entry name" value="NAD(P)-binding Rossmann-like Domain"/>
    <property type="match status" value="1"/>
</dbReference>
<proteinExistence type="inferred from homology"/>
<organism evidence="3 4">
    <name type="scientific">Dyadobacter frigoris</name>
    <dbReference type="NCBI Taxonomy" id="2576211"/>
    <lineage>
        <taxon>Bacteria</taxon>
        <taxon>Pseudomonadati</taxon>
        <taxon>Bacteroidota</taxon>
        <taxon>Cytophagia</taxon>
        <taxon>Cytophagales</taxon>
        <taxon>Spirosomataceae</taxon>
        <taxon>Dyadobacter</taxon>
    </lineage>
</organism>
<evidence type="ECO:0000259" key="2">
    <source>
        <dbReference type="Pfam" id="PF02719"/>
    </source>
</evidence>
<comment type="similarity">
    <text evidence="1">Belongs to the polysaccharide synthase family.</text>
</comment>
<evidence type="ECO:0000313" key="3">
    <source>
        <dbReference type="EMBL" id="TKT93734.1"/>
    </source>
</evidence>
<dbReference type="InterPro" id="IPR036291">
    <property type="entry name" value="NAD(P)-bd_dom_sf"/>
</dbReference>
<dbReference type="Pfam" id="PF02719">
    <property type="entry name" value="Polysacc_synt_2"/>
    <property type="match status" value="1"/>
</dbReference>
<dbReference type="Proteomes" id="UP000304900">
    <property type="component" value="Unassembled WGS sequence"/>
</dbReference>
<sequence length="403" mass="45740">MTDSSSHEMPQFNEDFRKSHYHQNLHNFEAEELLDREPIDLDTQNINEFIRNKRILITGAAGSIGRNLVKQIILFKPKRLILVDKCESAIYELDEEIREIQVSGIEIISIIGDVSDYRRMKPLFQKNQPQIIFHAAANKHVPLLEKNAYEAIKTNIFGTKVLADLAVEYWVEKFILISTDKAVNPSNVMGVTKRFAEIILQNLNKTNDTTQFIVTRFGNVLGTKGSVVPVFKKQIDRGGPVEITHPGVMRYFITMNEACQLVLEAGAKGHANEIFILDMGELVPLRALAEKMIRLSGLEPHVDIKIIYIGMRAGEKLVEERLRNDEMDALTHHPKLKIARLSAVDGFELDDVLTQLEKALDSGEDNEMILILKDAIPEYVSHNSEFEKLDILRAAKVENTITE</sequence>
<dbReference type="CDD" id="cd05237">
    <property type="entry name" value="UDP_invert_4-6DH_SDR_e"/>
    <property type="match status" value="1"/>
</dbReference>
<evidence type="ECO:0000313" key="4">
    <source>
        <dbReference type="Proteomes" id="UP000304900"/>
    </source>
</evidence>
<dbReference type="SUPFAM" id="SSF51735">
    <property type="entry name" value="NAD(P)-binding Rossmann-fold domains"/>
    <property type="match status" value="1"/>
</dbReference>
<dbReference type="EMBL" id="SZVO01000001">
    <property type="protein sequence ID" value="TKT93734.1"/>
    <property type="molecule type" value="Genomic_DNA"/>
</dbReference>
<dbReference type="InterPro" id="IPR051203">
    <property type="entry name" value="Polysaccharide_Synthase-Rel"/>
</dbReference>
<dbReference type="RefSeq" id="WP_137338028.1">
    <property type="nucleotide sequence ID" value="NZ_SZVO01000001.1"/>
</dbReference>
<gene>
    <name evidence="3" type="ORF">FDK13_00545</name>
</gene>
<feature type="domain" description="Polysaccharide biosynthesis protein CapD-like" evidence="2">
    <location>
        <begin position="55"/>
        <end position="339"/>
    </location>
</feature>
<reference evidence="3 4" key="1">
    <citation type="submission" date="2019-05" db="EMBL/GenBank/DDBJ databases">
        <title>Dyadobacter AR-3-8 sp. nov., isolated from arctic soil.</title>
        <authorList>
            <person name="Chaudhary D.K."/>
        </authorList>
    </citation>
    <scope>NUCLEOTIDE SEQUENCE [LARGE SCALE GENOMIC DNA]</scope>
    <source>
        <strain evidence="3 4">AR-3-8</strain>
    </source>
</reference>
<comment type="caution">
    <text evidence="3">The sequence shown here is derived from an EMBL/GenBank/DDBJ whole genome shotgun (WGS) entry which is preliminary data.</text>
</comment>